<dbReference type="EMBL" id="SELH01000022">
    <property type="protein sequence ID" value="TWP27466.1"/>
    <property type="molecule type" value="Genomic_DNA"/>
</dbReference>
<dbReference type="AlphaFoldDB" id="A0A563DB69"/>
<dbReference type="Proteomes" id="UP000319499">
    <property type="component" value="Unassembled WGS sequence"/>
</dbReference>
<dbReference type="GO" id="GO:0046872">
    <property type="term" value="F:metal ion binding"/>
    <property type="evidence" value="ECO:0007669"/>
    <property type="project" value="InterPro"/>
</dbReference>
<dbReference type="InterPro" id="IPR023696">
    <property type="entry name" value="Ureohydrolase_dom_sf"/>
</dbReference>
<evidence type="ECO:0000313" key="3">
    <source>
        <dbReference type="Proteomes" id="UP000319499"/>
    </source>
</evidence>
<protein>
    <recommendedName>
        <fullName evidence="4">Arginase</fullName>
    </recommendedName>
</protein>
<dbReference type="OrthoDB" id="931936at2"/>
<comment type="similarity">
    <text evidence="1">Belongs to the arginase family.</text>
</comment>
<proteinExistence type="inferred from homology"/>
<evidence type="ECO:0008006" key="4">
    <source>
        <dbReference type="Google" id="ProtNLM"/>
    </source>
</evidence>
<dbReference type="Pfam" id="PF00491">
    <property type="entry name" value="Arginase"/>
    <property type="match status" value="1"/>
</dbReference>
<name>A0A563DB69_9FLAO</name>
<comment type="caution">
    <text evidence="2">The sequence shown here is derived from an EMBL/GenBank/DDBJ whole genome shotgun (WGS) entry which is preliminary data.</text>
</comment>
<dbReference type="SUPFAM" id="SSF52768">
    <property type="entry name" value="Arginase/deacetylase"/>
    <property type="match status" value="1"/>
</dbReference>
<evidence type="ECO:0000313" key="2">
    <source>
        <dbReference type="EMBL" id="TWP27466.1"/>
    </source>
</evidence>
<keyword evidence="3" id="KW-1185">Reference proteome</keyword>
<accession>A0A563DB69</accession>
<sequence>MVSSIHKFLHPVDESLLHSIPNSIGSKIKFYFNEKINENSLVIVGCPYLKGASQNIEFSNLRVVREEFYKLIWNGWEFDIYDLGNIVIENNEISQEDALKQVIEELLEKKLFPIILGGSMSLNYSVYRALESLRKPLNYTAVDSHIHAKINIENETTEENYLSKIIMEEPNLLFNFSNLGYQTYLVSPTTLKTLLNTLDFEAIRLGSLINHIEDSEPVFRSSDFVGVNLNSIESLTGSLSTESSVNGFTNREICSLAKYIGLSKQIKVVGLYNFLGYSNNKIDAKLVSQILWYIIEGKNNQQFYENTDYIKYTVVYEDKELIFLKDKKIDKWWLSIDFITEDENFLIPCTSRDYQDALMGKIPDKYWKTIKKFL</sequence>
<dbReference type="GO" id="GO:0016813">
    <property type="term" value="F:hydrolase activity, acting on carbon-nitrogen (but not peptide) bonds, in linear amidines"/>
    <property type="evidence" value="ECO:0007669"/>
    <property type="project" value="UniProtKB-ARBA"/>
</dbReference>
<reference evidence="2 3" key="1">
    <citation type="submission" date="2019-02" db="EMBL/GenBank/DDBJ databases">
        <title>Apibacter muscae sp. nov.: a novel member of the house fly microbiota.</title>
        <authorList>
            <person name="Park R."/>
        </authorList>
    </citation>
    <scope>NUCLEOTIDE SEQUENCE [LARGE SCALE GENOMIC DNA]</scope>
    <source>
        <strain evidence="2 3">AL1</strain>
    </source>
</reference>
<dbReference type="Gene3D" id="3.40.800.10">
    <property type="entry name" value="Ureohydrolase domain"/>
    <property type="match status" value="1"/>
</dbReference>
<organism evidence="2 3">
    <name type="scientific">Apibacter muscae</name>
    <dbReference type="NCBI Taxonomy" id="2509004"/>
    <lineage>
        <taxon>Bacteria</taxon>
        <taxon>Pseudomonadati</taxon>
        <taxon>Bacteroidota</taxon>
        <taxon>Flavobacteriia</taxon>
        <taxon>Flavobacteriales</taxon>
        <taxon>Weeksellaceae</taxon>
        <taxon>Apibacter</taxon>
    </lineage>
</organism>
<dbReference type="InterPro" id="IPR006035">
    <property type="entry name" value="Ureohydrolase"/>
</dbReference>
<evidence type="ECO:0000256" key="1">
    <source>
        <dbReference type="PROSITE-ProRule" id="PRU00742"/>
    </source>
</evidence>
<dbReference type="PROSITE" id="PS51409">
    <property type="entry name" value="ARGINASE_2"/>
    <property type="match status" value="1"/>
</dbReference>
<gene>
    <name evidence="2" type="ORF">ETU09_07385</name>
</gene>